<dbReference type="EMBL" id="BARV01010661">
    <property type="protein sequence ID" value="GAI14961.1"/>
    <property type="molecule type" value="Genomic_DNA"/>
</dbReference>
<comment type="caution">
    <text evidence="1">The sequence shown here is derived from an EMBL/GenBank/DDBJ whole genome shotgun (WGS) entry which is preliminary data.</text>
</comment>
<reference evidence="1" key="1">
    <citation type="journal article" date="2014" name="Front. Microbiol.">
        <title>High frequency of phylogenetically diverse reductive dehalogenase-homologous genes in deep subseafloor sedimentary metagenomes.</title>
        <authorList>
            <person name="Kawai M."/>
            <person name="Futagami T."/>
            <person name="Toyoda A."/>
            <person name="Takaki Y."/>
            <person name="Nishi S."/>
            <person name="Hori S."/>
            <person name="Arai W."/>
            <person name="Tsubouchi T."/>
            <person name="Morono Y."/>
            <person name="Uchiyama I."/>
            <person name="Ito T."/>
            <person name="Fujiyama A."/>
            <person name="Inagaki F."/>
            <person name="Takami H."/>
        </authorList>
    </citation>
    <scope>NUCLEOTIDE SEQUENCE</scope>
    <source>
        <strain evidence="1">Expedition CK06-06</strain>
    </source>
</reference>
<dbReference type="AlphaFoldDB" id="X1MA66"/>
<name>X1MA66_9ZZZZ</name>
<sequence>MPVAFRTGGFRKGLGIEGRVPVILGFTFARSIITVMFNPGTKKAGIKGRDHRAMCTMKPGMTEGANLLIRENTPEANAVKLTKNTIRSEMSIAIEECPETKIIAKNLRIKGVHKLMGIVISE</sequence>
<protein>
    <submittedName>
        <fullName evidence="1">Uncharacterized protein</fullName>
    </submittedName>
</protein>
<organism evidence="1">
    <name type="scientific">marine sediment metagenome</name>
    <dbReference type="NCBI Taxonomy" id="412755"/>
    <lineage>
        <taxon>unclassified sequences</taxon>
        <taxon>metagenomes</taxon>
        <taxon>ecological metagenomes</taxon>
    </lineage>
</organism>
<evidence type="ECO:0000313" key="1">
    <source>
        <dbReference type="EMBL" id="GAI14961.1"/>
    </source>
</evidence>
<proteinExistence type="predicted"/>
<accession>X1MA66</accession>
<gene>
    <name evidence="1" type="ORF">S06H3_20559</name>
</gene>